<dbReference type="EMBL" id="BK015800">
    <property type="protein sequence ID" value="DAE25705.1"/>
    <property type="molecule type" value="Genomic_DNA"/>
</dbReference>
<organism evidence="1">
    <name type="scientific">Siphoviridae sp. ctC6Q17</name>
    <dbReference type="NCBI Taxonomy" id="2827271"/>
    <lineage>
        <taxon>Viruses</taxon>
        <taxon>Duplodnaviria</taxon>
        <taxon>Heunggongvirae</taxon>
        <taxon>Uroviricota</taxon>
        <taxon>Caudoviricetes</taxon>
    </lineage>
</organism>
<accession>A0A8S5R3P3</accession>
<name>A0A8S5R3P3_9CAUD</name>
<protein>
    <submittedName>
        <fullName evidence="1">Nif11 domain</fullName>
    </submittedName>
</protein>
<sequence>MGKLTPKPTDKVPTKTWEDLDEHLQRTFKNPQFQWAVVNPAEYIMDKQEIIDECKLAGYDVSEIPDGQLEVR</sequence>
<evidence type="ECO:0000313" key="1">
    <source>
        <dbReference type="EMBL" id="DAE25705.1"/>
    </source>
</evidence>
<reference evidence="1" key="1">
    <citation type="journal article" date="2021" name="Proc. Natl. Acad. Sci. U.S.A.">
        <title>A Catalog of Tens of Thousands of Viruses from Human Metagenomes Reveals Hidden Associations with Chronic Diseases.</title>
        <authorList>
            <person name="Tisza M.J."/>
            <person name="Buck C.B."/>
        </authorList>
    </citation>
    <scope>NUCLEOTIDE SEQUENCE</scope>
    <source>
        <strain evidence="1">CtC6Q17</strain>
    </source>
</reference>
<proteinExistence type="predicted"/>